<dbReference type="EMBL" id="GDJX01001553">
    <property type="protein sequence ID" value="JAT66383.1"/>
    <property type="molecule type" value="Transcribed_RNA"/>
</dbReference>
<evidence type="ECO:0000256" key="1">
    <source>
        <dbReference type="SAM" id="Phobius"/>
    </source>
</evidence>
<feature type="transmembrane region" description="Helical" evidence="1">
    <location>
        <begin position="48"/>
        <end position="70"/>
    </location>
</feature>
<accession>A0A1D1ZHT9</accession>
<protein>
    <submittedName>
        <fullName evidence="2">Autophagy-related protein 22-1</fullName>
    </submittedName>
</protein>
<keyword evidence="1" id="KW-1133">Transmembrane helix</keyword>
<sequence>MASLLSSRKLPSFQEGFPMGRSNSSDISSSKAVLLGALSSGVNGPTWLVLKIIFLLLATCLAAMLVLAFLSSDAVIAGHVILLVIICGVLFILLNSFLSQTGLVSVEQQMEEMGILHKEDAEEKKN</sequence>
<name>A0A1D1ZHT9_9ARAE</name>
<organism evidence="2">
    <name type="scientific">Anthurium amnicola</name>
    <dbReference type="NCBI Taxonomy" id="1678845"/>
    <lineage>
        <taxon>Eukaryota</taxon>
        <taxon>Viridiplantae</taxon>
        <taxon>Streptophyta</taxon>
        <taxon>Embryophyta</taxon>
        <taxon>Tracheophyta</taxon>
        <taxon>Spermatophyta</taxon>
        <taxon>Magnoliopsida</taxon>
        <taxon>Liliopsida</taxon>
        <taxon>Araceae</taxon>
        <taxon>Pothoideae</taxon>
        <taxon>Potheae</taxon>
        <taxon>Anthurium</taxon>
    </lineage>
</organism>
<dbReference type="AlphaFoldDB" id="A0A1D1ZHT9"/>
<keyword evidence="1" id="KW-0812">Transmembrane</keyword>
<reference evidence="2" key="1">
    <citation type="submission" date="2015-07" db="EMBL/GenBank/DDBJ databases">
        <title>Transcriptome Assembly of Anthurium amnicola.</title>
        <authorList>
            <person name="Suzuki J."/>
        </authorList>
    </citation>
    <scope>NUCLEOTIDE SEQUENCE</scope>
</reference>
<evidence type="ECO:0000313" key="2">
    <source>
        <dbReference type="EMBL" id="JAT66383.1"/>
    </source>
</evidence>
<keyword evidence="1" id="KW-0472">Membrane</keyword>
<gene>
    <name evidence="2" type="primary">atg22-1_2</name>
    <name evidence="2" type="ORF">g.41583</name>
</gene>
<feature type="transmembrane region" description="Helical" evidence="1">
    <location>
        <begin position="76"/>
        <end position="98"/>
    </location>
</feature>
<proteinExistence type="predicted"/>